<dbReference type="EMBL" id="JASBNA010000033">
    <property type="protein sequence ID" value="KAK7682973.1"/>
    <property type="molecule type" value="Genomic_DNA"/>
</dbReference>
<dbReference type="Proteomes" id="UP001385951">
    <property type="component" value="Unassembled WGS sequence"/>
</dbReference>
<gene>
    <name evidence="2" type="ORF">QCA50_014006</name>
</gene>
<protein>
    <submittedName>
        <fullName evidence="2">Uncharacterized protein</fullName>
    </submittedName>
</protein>
<evidence type="ECO:0000313" key="2">
    <source>
        <dbReference type="EMBL" id="KAK7682973.1"/>
    </source>
</evidence>
<evidence type="ECO:0000256" key="1">
    <source>
        <dbReference type="SAM" id="MobiDB-lite"/>
    </source>
</evidence>
<keyword evidence="3" id="KW-1185">Reference proteome</keyword>
<organism evidence="2 3">
    <name type="scientific">Cerrena zonata</name>
    <dbReference type="NCBI Taxonomy" id="2478898"/>
    <lineage>
        <taxon>Eukaryota</taxon>
        <taxon>Fungi</taxon>
        <taxon>Dikarya</taxon>
        <taxon>Basidiomycota</taxon>
        <taxon>Agaricomycotina</taxon>
        <taxon>Agaricomycetes</taxon>
        <taxon>Polyporales</taxon>
        <taxon>Cerrenaceae</taxon>
        <taxon>Cerrena</taxon>
    </lineage>
</organism>
<evidence type="ECO:0000313" key="3">
    <source>
        <dbReference type="Proteomes" id="UP001385951"/>
    </source>
</evidence>
<reference evidence="2 3" key="1">
    <citation type="submission" date="2022-09" db="EMBL/GenBank/DDBJ databases">
        <authorList>
            <person name="Palmer J.M."/>
        </authorList>
    </citation>
    <scope>NUCLEOTIDE SEQUENCE [LARGE SCALE GENOMIC DNA]</scope>
    <source>
        <strain evidence="2 3">DSM 7382</strain>
    </source>
</reference>
<feature type="region of interest" description="Disordered" evidence="1">
    <location>
        <begin position="1"/>
        <end position="24"/>
    </location>
</feature>
<dbReference type="AlphaFoldDB" id="A0AAW0FMT4"/>
<accession>A0AAW0FMT4</accession>
<name>A0AAW0FMT4_9APHY</name>
<feature type="compositionally biased region" description="Low complexity" evidence="1">
    <location>
        <begin position="13"/>
        <end position="22"/>
    </location>
</feature>
<comment type="caution">
    <text evidence="2">The sequence shown here is derived from an EMBL/GenBank/DDBJ whole genome shotgun (WGS) entry which is preliminary data.</text>
</comment>
<proteinExistence type="predicted"/>
<sequence length="61" mass="6390">MLTPAGLSILSRSSNTNTNTNSKLYLAPSPVGGLPFPTTKTTSVVHHGRASVPGVIRLVFQ</sequence>